<name>C1DVS5_SULAA</name>
<evidence type="ECO:0000259" key="7">
    <source>
        <dbReference type="Pfam" id="PF25963"/>
    </source>
</evidence>
<feature type="domain" description="p-hydroxybenzoic acid efflux pump subunit AaeA-like beta-barrel" evidence="7">
    <location>
        <begin position="283"/>
        <end position="358"/>
    </location>
</feature>
<dbReference type="GO" id="GO:0019898">
    <property type="term" value="C:extrinsic component of membrane"/>
    <property type="evidence" value="ECO:0007669"/>
    <property type="project" value="InterPro"/>
</dbReference>
<dbReference type="PANTHER" id="PTHR30386:SF26">
    <property type="entry name" value="TRANSPORT PROTEIN COMB"/>
    <property type="match status" value="1"/>
</dbReference>
<evidence type="ECO:0000313" key="8">
    <source>
        <dbReference type="EMBL" id="ACN98537.1"/>
    </source>
</evidence>
<accession>C1DVS5</accession>
<keyword evidence="3" id="KW-1133">Transmembrane helix</keyword>
<dbReference type="HOGENOM" id="CLU_018816_15_1_0"/>
<gene>
    <name evidence="8" type="ordered locus">SULAZ_1242</name>
</gene>
<dbReference type="InterPro" id="IPR030190">
    <property type="entry name" value="MacA_alpha-hairpin_sf"/>
</dbReference>
<dbReference type="KEGG" id="saf:SULAZ_1242"/>
<dbReference type="InterPro" id="IPR058625">
    <property type="entry name" value="MdtA-like_BSH"/>
</dbReference>
<dbReference type="PRINTS" id="PR01490">
    <property type="entry name" value="RTXTOXIND"/>
</dbReference>
<dbReference type="Pfam" id="PF25917">
    <property type="entry name" value="BSH_RND"/>
    <property type="match status" value="1"/>
</dbReference>
<dbReference type="Gene3D" id="6.10.140.1990">
    <property type="match status" value="1"/>
</dbReference>
<evidence type="ECO:0000256" key="2">
    <source>
        <dbReference type="ARBA" id="ARBA00022692"/>
    </source>
</evidence>
<dbReference type="GO" id="GO:1990961">
    <property type="term" value="P:xenobiotic detoxification by transmembrane export across the plasma membrane"/>
    <property type="evidence" value="ECO:0007669"/>
    <property type="project" value="InterPro"/>
</dbReference>
<dbReference type="STRING" id="204536.SULAZ_1242"/>
<dbReference type="EMBL" id="CP001229">
    <property type="protein sequence ID" value="ACN98537.1"/>
    <property type="molecule type" value="Genomic_DNA"/>
</dbReference>
<evidence type="ECO:0000259" key="6">
    <source>
        <dbReference type="Pfam" id="PF25917"/>
    </source>
</evidence>
<evidence type="ECO:0000313" key="9">
    <source>
        <dbReference type="Proteomes" id="UP000001369"/>
    </source>
</evidence>
<evidence type="ECO:0000256" key="1">
    <source>
        <dbReference type="ARBA" id="ARBA00004167"/>
    </source>
</evidence>
<organism evidence="8 9">
    <name type="scientific">Sulfurihydrogenibium azorense (strain DSM 15241 / OCM 825 / Az-Fu1)</name>
    <dbReference type="NCBI Taxonomy" id="204536"/>
    <lineage>
        <taxon>Bacteria</taxon>
        <taxon>Pseudomonadati</taxon>
        <taxon>Aquificota</taxon>
        <taxon>Aquificia</taxon>
        <taxon>Aquificales</taxon>
        <taxon>Hydrogenothermaceae</taxon>
        <taxon>Sulfurihydrogenibium</taxon>
    </lineage>
</organism>
<dbReference type="Gene3D" id="2.40.50.100">
    <property type="match status" value="1"/>
</dbReference>
<evidence type="ECO:0000256" key="3">
    <source>
        <dbReference type="ARBA" id="ARBA00022989"/>
    </source>
</evidence>
<dbReference type="AlphaFoldDB" id="C1DVS5"/>
<keyword evidence="2" id="KW-0812">Transmembrane</keyword>
<dbReference type="OrthoDB" id="9811754at2"/>
<dbReference type="Pfam" id="PF25963">
    <property type="entry name" value="Beta-barrel_AAEA"/>
    <property type="match status" value="1"/>
</dbReference>
<comment type="subcellular location">
    <subcellularLocation>
        <location evidence="1">Membrane</location>
        <topology evidence="1">Single-pass membrane protein</topology>
    </subcellularLocation>
</comment>
<reference evidence="8 9" key="1">
    <citation type="journal article" date="2009" name="J. Bacteriol.">
        <title>Complete and draft genome sequences of six members of the Aquificales.</title>
        <authorList>
            <person name="Reysenbach A.L."/>
            <person name="Hamamura N."/>
            <person name="Podar M."/>
            <person name="Griffiths E."/>
            <person name="Ferreira S."/>
            <person name="Hochstein R."/>
            <person name="Heidelberg J."/>
            <person name="Johnson J."/>
            <person name="Mead D."/>
            <person name="Pohorille A."/>
            <person name="Sarmiento M."/>
            <person name="Schweighofer K."/>
            <person name="Seshadri R."/>
            <person name="Voytek M.A."/>
        </authorList>
    </citation>
    <scope>NUCLEOTIDE SEQUENCE [LARGE SCALE GENOMIC DNA]</scope>
    <source>
        <strain evidence="9">Az-Fu1 / DSM 15241 / OCM 825</strain>
    </source>
</reference>
<evidence type="ECO:0000256" key="5">
    <source>
        <dbReference type="SAM" id="Coils"/>
    </source>
</evidence>
<keyword evidence="5" id="KW-0175">Coiled coil</keyword>
<keyword evidence="9" id="KW-1185">Reference proteome</keyword>
<dbReference type="SUPFAM" id="SSF111369">
    <property type="entry name" value="HlyD-like secretion proteins"/>
    <property type="match status" value="1"/>
</dbReference>
<dbReference type="GO" id="GO:1990195">
    <property type="term" value="C:macrolide transmembrane transporter complex"/>
    <property type="evidence" value="ECO:0007669"/>
    <property type="project" value="InterPro"/>
</dbReference>
<protein>
    <submittedName>
        <fullName evidence="8">Multidrug-efflux transporter, MFS family</fullName>
    </submittedName>
</protein>
<evidence type="ECO:0000256" key="4">
    <source>
        <dbReference type="ARBA" id="ARBA00023136"/>
    </source>
</evidence>
<dbReference type="eggNOG" id="COG1566">
    <property type="taxonomic scope" value="Bacteria"/>
</dbReference>
<dbReference type="InterPro" id="IPR050739">
    <property type="entry name" value="MFP"/>
</dbReference>
<dbReference type="InterPro" id="IPR058634">
    <property type="entry name" value="AaeA-lik-b-barrel"/>
</dbReference>
<sequence>MNGKGKKVGLIITVLLIVVFLIYAVKWINHRMKYAISDAVFVESDYLSNIGFNRVSGRVVQLYKKESDEVKAGEVIAKIDDTDYKLQIEALEKEIEALTYQKKQLESQLQRVARETDINESISALTVEEISKKLESLKAQKDQIESQIKLAKKDEERYRNLLEKGLVAKRKYEEVHTNLEVLEKQKLAIEKNISELKVSMEKSKKSVEYAKTQKSITEELQNQINAISSQIESLLKKKQDLENQLQYTELKAPFNGVVAKKFVSIGDVVKAGQPVYAILKSDSFYVKVLLEETKLEGVKVGNKAYIKLDAYPDKTFEGVVESIDVASAAKFALVPRDISAGEFTKLAQRIPVKIRITKGDISLLRVGLGGEVEIEKSR</sequence>
<dbReference type="RefSeq" id="WP_012673861.1">
    <property type="nucleotide sequence ID" value="NC_012438.1"/>
</dbReference>
<dbReference type="PANTHER" id="PTHR30386">
    <property type="entry name" value="MEMBRANE FUSION SUBUNIT OF EMRAB-TOLC MULTIDRUG EFFLUX PUMP"/>
    <property type="match status" value="1"/>
</dbReference>
<dbReference type="Gene3D" id="2.40.30.170">
    <property type="match status" value="1"/>
</dbReference>
<keyword evidence="4" id="KW-0472">Membrane</keyword>
<feature type="domain" description="Multidrug resistance protein MdtA-like barrel-sandwich hybrid" evidence="6">
    <location>
        <begin position="54"/>
        <end position="279"/>
    </location>
</feature>
<feature type="coiled-coil region" evidence="5">
    <location>
        <begin position="88"/>
        <end position="251"/>
    </location>
</feature>
<dbReference type="Proteomes" id="UP000001369">
    <property type="component" value="Chromosome"/>
</dbReference>
<proteinExistence type="predicted"/>